<evidence type="ECO:0000313" key="4">
    <source>
        <dbReference type="Proteomes" id="UP000006039"/>
    </source>
</evidence>
<organism evidence="2">
    <name type="scientific">Gaeumannomyces tritici (strain R3-111a-1)</name>
    <name type="common">Wheat and barley take-all root rot fungus</name>
    <name type="synonym">Gaeumannomyces graminis var. tritici</name>
    <dbReference type="NCBI Taxonomy" id="644352"/>
    <lineage>
        <taxon>Eukaryota</taxon>
        <taxon>Fungi</taxon>
        <taxon>Dikarya</taxon>
        <taxon>Ascomycota</taxon>
        <taxon>Pezizomycotina</taxon>
        <taxon>Sordariomycetes</taxon>
        <taxon>Sordariomycetidae</taxon>
        <taxon>Magnaporthales</taxon>
        <taxon>Magnaporthaceae</taxon>
        <taxon>Gaeumannomyces</taxon>
    </lineage>
</organism>
<reference evidence="2" key="3">
    <citation type="submission" date="2010-09" db="EMBL/GenBank/DDBJ databases">
        <title>Annotation of Gaeumannomyces graminis var. tritici R3-111a-1.</title>
        <authorList>
            <consortium name="The Broad Institute Genome Sequencing Platform"/>
            <person name="Ma L.-J."/>
            <person name="Dead R."/>
            <person name="Young S.K."/>
            <person name="Zeng Q."/>
            <person name="Gargeya S."/>
            <person name="Fitzgerald M."/>
            <person name="Haas B."/>
            <person name="Abouelleil A."/>
            <person name="Alvarado L."/>
            <person name="Arachchi H.M."/>
            <person name="Berlin A."/>
            <person name="Brown A."/>
            <person name="Chapman S.B."/>
            <person name="Chen Z."/>
            <person name="Dunbar C."/>
            <person name="Freedman E."/>
            <person name="Gearin G."/>
            <person name="Gellesch M."/>
            <person name="Goldberg J."/>
            <person name="Griggs A."/>
            <person name="Gujja S."/>
            <person name="Heiman D."/>
            <person name="Howarth C."/>
            <person name="Larson L."/>
            <person name="Lui A."/>
            <person name="MacDonald P.J.P."/>
            <person name="Mehta T."/>
            <person name="Montmayeur A."/>
            <person name="Murphy C."/>
            <person name="Neiman D."/>
            <person name="Pearson M."/>
            <person name="Priest M."/>
            <person name="Roberts A."/>
            <person name="Saif S."/>
            <person name="Shea T."/>
            <person name="Shenoy N."/>
            <person name="Sisk P."/>
            <person name="Stolte C."/>
            <person name="Sykes S."/>
            <person name="Yandava C."/>
            <person name="Wortman J."/>
            <person name="Nusbaum C."/>
            <person name="Birren B."/>
        </authorList>
    </citation>
    <scope>NUCLEOTIDE SEQUENCE</scope>
    <source>
        <strain evidence="2">R3-111a-1</strain>
    </source>
</reference>
<feature type="compositionally biased region" description="Polar residues" evidence="1">
    <location>
        <begin position="125"/>
        <end position="148"/>
    </location>
</feature>
<name>J3P3C7_GAET3</name>
<sequence>MPASAISLSPGHRQAGLGVGAHDLVPDERVLRFAALARVVEVAVAPVAEALGARAARMASSKASRVTGVCRTKPTSSNATNPKIPFLRPLVDEIVEPADLSSIVLQHLDSDCLTKSNKKRLSRPEINSTTYSSTTDGATSASPRSSSAIVEGQYPKNLDA</sequence>
<reference evidence="2" key="2">
    <citation type="submission" date="2010-07" db="EMBL/GenBank/DDBJ databases">
        <authorList>
            <consortium name="The Broad Institute Genome Sequencing Platform"/>
            <consortium name="Broad Institute Genome Sequencing Center for Infectious Disease"/>
            <person name="Ma L.-J."/>
            <person name="Dead R."/>
            <person name="Young S."/>
            <person name="Zeng Q."/>
            <person name="Koehrsen M."/>
            <person name="Alvarado L."/>
            <person name="Berlin A."/>
            <person name="Chapman S.B."/>
            <person name="Chen Z."/>
            <person name="Freedman E."/>
            <person name="Gellesch M."/>
            <person name="Goldberg J."/>
            <person name="Griggs A."/>
            <person name="Gujja S."/>
            <person name="Heilman E.R."/>
            <person name="Heiman D."/>
            <person name="Hepburn T."/>
            <person name="Howarth C."/>
            <person name="Jen D."/>
            <person name="Larson L."/>
            <person name="Mehta T."/>
            <person name="Neiman D."/>
            <person name="Pearson M."/>
            <person name="Roberts A."/>
            <person name="Saif S."/>
            <person name="Shea T."/>
            <person name="Shenoy N."/>
            <person name="Sisk P."/>
            <person name="Stolte C."/>
            <person name="Sykes S."/>
            <person name="Walk T."/>
            <person name="White J."/>
            <person name="Yandava C."/>
            <person name="Haas B."/>
            <person name="Nusbaum C."/>
            <person name="Birren B."/>
        </authorList>
    </citation>
    <scope>NUCLEOTIDE SEQUENCE</scope>
    <source>
        <strain evidence="2">R3-111a-1</strain>
    </source>
</reference>
<proteinExistence type="predicted"/>
<evidence type="ECO:0000256" key="1">
    <source>
        <dbReference type="SAM" id="MobiDB-lite"/>
    </source>
</evidence>
<reference evidence="4" key="1">
    <citation type="submission" date="2010-07" db="EMBL/GenBank/DDBJ databases">
        <title>The genome sequence of Gaeumannomyces graminis var. tritici strain R3-111a-1.</title>
        <authorList>
            <consortium name="The Broad Institute Genome Sequencing Platform"/>
            <person name="Ma L.-J."/>
            <person name="Dead R."/>
            <person name="Young S."/>
            <person name="Zeng Q."/>
            <person name="Koehrsen M."/>
            <person name="Alvarado L."/>
            <person name="Berlin A."/>
            <person name="Chapman S.B."/>
            <person name="Chen Z."/>
            <person name="Freedman E."/>
            <person name="Gellesch M."/>
            <person name="Goldberg J."/>
            <person name="Griggs A."/>
            <person name="Gujja S."/>
            <person name="Heilman E.R."/>
            <person name="Heiman D."/>
            <person name="Hepburn T."/>
            <person name="Howarth C."/>
            <person name="Jen D."/>
            <person name="Larson L."/>
            <person name="Mehta T."/>
            <person name="Neiman D."/>
            <person name="Pearson M."/>
            <person name="Roberts A."/>
            <person name="Saif S."/>
            <person name="Shea T."/>
            <person name="Shenoy N."/>
            <person name="Sisk P."/>
            <person name="Stolte C."/>
            <person name="Sykes S."/>
            <person name="Walk T."/>
            <person name="White J."/>
            <person name="Yandava C."/>
            <person name="Haas B."/>
            <person name="Nusbaum C."/>
            <person name="Birren B."/>
        </authorList>
    </citation>
    <scope>NUCLEOTIDE SEQUENCE [LARGE SCALE GENOMIC DNA]</scope>
    <source>
        <strain evidence="4">R3-111a-1</strain>
    </source>
</reference>
<dbReference type="EnsemblFungi" id="EJT74169">
    <property type="protein sequence ID" value="EJT74169"/>
    <property type="gene ID" value="GGTG_08014"/>
</dbReference>
<evidence type="ECO:0000313" key="3">
    <source>
        <dbReference type="EnsemblFungi" id="EJT74169"/>
    </source>
</evidence>
<dbReference type="VEuPathDB" id="FungiDB:GGTG_08014"/>
<accession>J3P3C7</accession>
<feature type="region of interest" description="Disordered" evidence="1">
    <location>
        <begin position="63"/>
        <end position="83"/>
    </location>
</feature>
<reference evidence="3" key="4">
    <citation type="journal article" date="2015" name="G3 (Bethesda)">
        <title>Genome sequences of three phytopathogenic species of the Magnaporthaceae family of fungi.</title>
        <authorList>
            <person name="Okagaki L.H."/>
            <person name="Nunes C.C."/>
            <person name="Sailsbery J."/>
            <person name="Clay B."/>
            <person name="Brown D."/>
            <person name="John T."/>
            <person name="Oh Y."/>
            <person name="Young N."/>
            <person name="Fitzgerald M."/>
            <person name="Haas B.J."/>
            <person name="Zeng Q."/>
            <person name="Young S."/>
            <person name="Adiconis X."/>
            <person name="Fan L."/>
            <person name="Levin J.Z."/>
            <person name="Mitchell T.K."/>
            <person name="Okubara P.A."/>
            <person name="Farman M.L."/>
            <person name="Kohn L.M."/>
            <person name="Birren B."/>
            <person name="Ma L.-J."/>
            <person name="Dean R.A."/>
        </authorList>
    </citation>
    <scope>NUCLEOTIDE SEQUENCE</scope>
    <source>
        <strain evidence="3">R3-111a-1</strain>
    </source>
</reference>
<dbReference type="GeneID" id="20348472"/>
<keyword evidence="4" id="KW-1185">Reference proteome</keyword>
<dbReference type="RefSeq" id="XP_009224113.1">
    <property type="nucleotide sequence ID" value="XM_009225849.1"/>
</dbReference>
<reference evidence="3" key="5">
    <citation type="submission" date="2018-04" db="UniProtKB">
        <authorList>
            <consortium name="EnsemblFungi"/>
        </authorList>
    </citation>
    <scope>IDENTIFICATION</scope>
    <source>
        <strain evidence="3">R3-111a-1</strain>
    </source>
</reference>
<dbReference type="STRING" id="644352.J3P3C7"/>
<dbReference type="Proteomes" id="UP000006039">
    <property type="component" value="Unassembled WGS sequence"/>
</dbReference>
<dbReference type="AlphaFoldDB" id="J3P3C7"/>
<dbReference type="EMBL" id="GL385398">
    <property type="protein sequence ID" value="EJT74169.1"/>
    <property type="molecule type" value="Genomic_DNA"/>
</dbReference>
<gene>
    <name evidence="3" type="primary">20348472</name>
    <name evidence="2" type="ORF">GGTG_08014</name>
</gene>
<feature type="region of interest" description="Disordered" evidence="1">
    <location>
        <begin position="116"/>
        <end position="160"/>
    </location>
</feature>
<dbReference type="HOGENOM" id="CLU_1652255_0_0_1"/>
<dbReference type="OrthoDB" id="5979581at2759"/>
<protein>
    <submittedName>
        <fullName evidence="2 3">Uncharacterized protein</fullName>
    </submittedName>
</protein>
<evidence type="ECO:0000313" key="2">
    <source>
        <dbReference type="EMBL" id="EJT74169.1"/>
    </source>
</evidence>